<dbReference type="RefSeq" id="WP_104724668.1">
    <property type="nucleotide sequence ID" value="NZ_FZNE01000004.1"/>
</dbReference>
<evidence type="ECO:0000313" key="8">
    <source>
        <dbReference type="Proteomes" id="UP000257067"/>
    </source>
</evidence>
<feature type="transmembrane region" description="Helical" evidence="6">
    <location>
        <begin position="180"/>
        <end position="203"/>
    </location>
</feature>
<dbReference type="GO" id="GO:0035673">
    <property type="term" value="F:oligopeptide transmembrane transporter activity"/>
    <property type="evidence" value="ECO:0007669"/>
    <property type="project" value="InterPro"/>
</dbReference>
<comment type="subcellular location">
    <subcellularLocation>
        <location evidence="1">Membrane</location>
        <topology evidence="1">Multi-pass membrane protein</topology>
    </subcellularLocation>
</comment>
<dbReference type="GO" id="GO:0016020">
    <property type="term" value="C:membrane"/>
    <property type="evidence" value="ECO:0007669"/>
    <property type="project" value="UniProtKB-SubCell"/>
</dbReference>
<feature type="transmembrane region" description="Helical" evidence="6">
    <location>
        <begin position="37"/>
        <end position="57"/>
    </location>
</feature>
<keyword evidence="8" id="KW-1185">Reference proteome</keyword>
<dbReference type="InterPro" id="IPR004814">
    <property type="entry name" value="Oligopep_transpt"/>
</dbReference>
<evidence type="ECO:0000256" key="1">
    <source>
        <dbReference type="ARBA" id="ARBA00004141"/>
    </source>
</evidence>
<dbReference type="NCBIfam" id="TIGR00728">
    <property type="entry name" value="OPT_sfam"/>
    <property type="match status" value="2"/>
</dbReference>
<evidence type="ECO:0000256" key="2">
    <source>
        <dbReference type="ARBA" id="ARBA00022448"/>
    </source>
</evidence>
<gene>
    <name evidence="7" type="ORF">CQA62_04115</name>
</gene>
<keyword evidence="4 6" id="KW-1133">Transmembrane helix</keyword>
<feature type="transmembrane region" description="Helical" evidence="6">
    <location>
        <begin position="503"/>
        <end position="522"/>
    </location>
</feature>
<dbReference type="OrthoDB" id="9809340at2"/>
<evidence type="ECO:0000256" key="4">
    <source>
        <dbReference type="ARBA" id="ARBA00022989"/>
    </source>
</evidence>
<evidence type="ECO:0000256" key="6">
    <source>
        <dbReference type="SAM" id="Phobius"/>
    </source>
</evidence>
<feature type="transmembrane region" description="Helical" evidence="6">
    <location>
        <begin position="584"/>
        <end position="607"/>
    </location>
</feature>
<keyword evidence="3 6" id="KW-0812">Transmembrane</keyword>
<feature type="transmembrane region" description="Helical" evidence="6">
    <location>
        <begin position="98"/>
        <end position="119"/>
    </location>
</feature>
<feature type="transmembrane region" description="Helical" evidence="6">
    <location>
        <begin position="69"/>
        <end position="92"/>
    </location>
</feature>
<protein>
    <submittedName>
        <fullName evidence="7">Oligopeptide transporter, OPT family</fullName>
    </submittedName>
</protein>
<evidence type="ECO:0000256" key="3">
    <source>
        <dbReference type="ARBA" id="ARBA00022692"/>
    </source>
</evidence>
<dbReference type="PANTHER" id="PTHR31645">
    <property type="entry name" value="OLIGOPEPTIDE TRANSPORTER YGL114W-RELATED"/>
    <property type="match status" value="1"/>
</dbReference>
<accession>A0A3D8IUR7</accession>
<keyword evidence="5 6" id="KW-0472">Membrane</keyword>
<feature type="transmembrane region" description="Helical" evidence="6">
    <location>
        <begin position="367"/>
        <end position="387"/>
    </location>
</feature>
<sequence length="652" mass="69839">MNTKKLREITLVGVLLGMFITVIFTTANVYLGLKVGLTFASSIPAAVFSMAFFKLFGKNNILENNIVQTQVSAAGTLSAVVFIIPALFFVGYWSGFDFWHTFAICAGGGILGVIFTVPLRIELVEKNKLPYPEGIAAAEVLQLGEKKENKNIGIKEMLLGTSLAGSSIFLSQGLKVMSDGIAWFFNIGKAIFQIPFGFSLALIGAGWLVGISVGVAIFAGIILTWCILVPIITALNPLEGNIADIAMSVWKNQVRFIGVGMIGISALWTFVKMLKPTFSGLSQSFKFSTSAQKDIPVKWLLIGFIGIILVLIGVFYDFVSSASFSPLVTWTFVFVCSLAAIIIGFLISATCGYMAGLVGSSSSPISSIGIIGVVLLSLCILGVSKIFALELSDGNKHFLIALSLFSTSIVLAVATIANDNLQDLKTGMLVGATPWKQEVILMLGCIVGASVIAPVLNLLYEAYGFVGHLPREGMSDTNALNAPQAILMSAIAEGIFKSTLNWGSIGVGILLGIIFILIDIFYEKKAFSLPPLAVGMGVYLPPIVTIPIFFGALLSFFAQKQVKKHSILHNKDIQEAQETFKRRAMLLASGLIVGESLMGILLAGSIVISISAGGNGDIFEISGISPFLIHLFGFGFFTLSLIFIYTYLVKRN</sequence>
<feature type="transmembrane region" description="Helical" evidence="6">
    <location>
        <begin position="12"/>
        <end position="31"/>
    </location>
</feature>
<reference evidence="7 8" key="1">
    <citation type="submission" date="2018-04" db="EMBL/GenBank/DDBJ databases">
        <title>Novel Campyloabacter and Helicobacter Species and Strains.</title>
        <authorList>
            <person name="Mannion A.J."/>
            <person name="Shen Z."/>
            <person name="Fox J.G."/>
        </authorList>
    </citation>
    <scope>NUCLEOTIDE SEQUENCE [LARGE SCALE GENOMIC DNA]</scope>
    <source>
        <strain evidence="7 8">ATCC 700242</strain>
    </source>
</reference>
<dbReference type="PANTHER" id="PTHR31645:SF0">
    <property type="entry name" value="OLIGOPEPTIDE TRANSPORTER YGL114W-RELATED"/>
    <property type="match status" value="1"/>
</dbReference>
<feature type="transmembrane region" description="Helical" evidence="6">
    <location>
        <begin position="627"/>
        <end position="648"/>
    </location>
</feature>
<name>A0A3D8IUR7_9HELI</name>
<feature type="transmembrane region" description="Helical" evidence="6">
    <location>
        <begin position="439"/>
        <end position="460"/>
    </location>
</feature>
<dbReference type="Pfam" id="PF03169">
    <property type="entry name" value="OPT"/>
    <property type="match status" value="1"/>
</dbReference>
<organism evidence="7 8">
    <name type="scientific">Helicobacter cholecystus</name>
    <dbReference type="NCBI Taxonomy" id="45498"/>
    <lineage>
        <taxon>Bacteria</taxon>
        <taxon>Pseudomonadati</taxon>
        <taxon>Campylobacterota</taxon>
        <taxon>Epsilonproteobacteria</taxon>
        <taxon>Campylobacterales</taxon>
        <taxon>Helicobacteraceae</taxon>
        <taxon>Helicobacter</taxon>
    </lineage>
</organism>
<dbReference type="EMBL" id="NXLU01000004">
    <property type="protein sequence ID" value="RDU69029.1"/>
    <property type="molecule type" value="Genomic_DNA"/>
</dbReference>
<evidence type="ECO:0000256" key="5">
    <source>
        <dbReference type="ARBA" id="ARBA00023136"/>
    </source>
</evidence>
<feature type="transmembrane region" description="Helical" evidence="6">
    <location>
        <begin position="399"/>
        <end position="418"/>
    </location>
</feature>
<feature type="transmembrane region" description="Helical" evidence="6">
    <location>
        <begin position="295"/>
        <end position="316"/>
    </location>
</feature>
<keyword evidence="2" id="KW-0813">Transport</keyword>
<dbReference type="InterPro" id="IPR045035">
    <property type="entry name" value="YSL-like"/>
</dbReference>
<dbReference type="Proteomes" id="UP000257067">
    <property type="component" value="Unassembled WGS sequence"/>
</dbReference>
<evidence type="ECO:0000313" key="7">
    <source>
        <dbReference type="EMBL" id="RDU69029.1"/>
    </source>
</evidence>
<comment type="caution">
    <text evidence="7">The sequence shown here is derived from an EMBL/GenBank/DDBJ whole genome shotgun (WGS) entry which is preliminary data.</text>
</comment>
<dbReference type="AlphaFoldDB" id="A0A3D8IUR7"/>
<feature type="transmembrane region" description="Helical" evidence="6">
    <location>
        <begin position="328"/>
        <end position="355"/>
    </location>
</feature>
<proteinExistence type="predicted"/>
<feature type="transmembrane region" description="Helical" evidence="6">
    <location>
        <begin position="215"/>
        <end position="235"/>
    </location>
</feature>
<dbReference type="InterPro" id="IPR004813">
    <property type="entry name" value="OPT"/>
</dbReference>
<feature type="transmembrane region" description="Helical" evidence="6">
    <location>
        <begin position="534"/>
        <end position="558"/>
    </location>
</feature>
<dbReference type="NCBIfam" id="TIGR00733">
    <property type="entry name" value="OPT family oligopeptide transporter"/>
    <property type="match status" value="1"/>
</dbReference>
<feature type="transmembrane region" description="Helical" evidence="6">
    <location>
        <begin position="255"/>
        <end position="274"/>
    </location>
</feature>